<dbReference type="EMBL" id="CM042016">
    <property type="protein sequence ID" value="KAI3701348.1"/>
    <property type="molecule type" value="Genomic_DNA"/>
</dbReference>
<organism evidence="1 2">
    <name type="scientific">Cichorium intybus</name>
    <name type="common">Chicory</name>
    <dbReference type="NCBI Taxonomy" id="13427"/>
    <lineage>
        <taxon>Eukaryota</taxon>
        <taxon>Viridiplantae</taxon>
        <taxon>Streptophyta</taxon>
        <taxon>Embryophyta</taxon>
        <taxon>Tracheophyta</taxon>
        <taxon>Spermatophyta</taxon>
        <taxon>Magnoliopsida</taxon>
        <taxon>eudicotyledons</taxon>
        <taxon>Gunneridae</taxon>
        <taxon>Pentapetalae</taxon>
        <taxon>asterids</taxon>
        <taxon>campanulids</taxon>
        <taxon>Asterales</taxon>
        <taxon>Asteraceae</taxon>
        <taxon>Cichorioideae</taxon>
        <taxon>Cichorieae</taxon>
        <taxon>Cichoriinae</taxon>
        <taxon>Cichorium</taxon>
    </lineage>
</organism>
<comment type="caution">
    <text evidence="1">The sequence shown here is derived from an EMBL/GenBank/DDBJ whole genome shotgun (WGS) entry which is preliminary data.</text>
</comment>
<reference evidence="2" key="1">
    <citation type="journal article" date="2022" name="Mol. Ecol. Resour.">
        <title>The genomes of chicory, endive, great burdock and yacon provide insights into Asteraceae palaeo-polyploidization history and plant inulin production.</title>
        <authorList>
            <person name="Fan W."/>
            <person name="Wang S."/>
            <person name="Wang H."/>
            <person name="Wang A."/>
            <person name="Jiang F."/>
            <person name="Liu H."/>
            <person name="Zhao H."/>
            <person name="Xu D."/>
            <person name="Zhang Y."/>
        </authorList>
    </citation>
    <scope>NUCLEOTIDE SEQUENCE [LARGE SCALE GENOMIC DNA]</scope>
    <source>
        <strain evidence="2">cv. Punajuju</strain>
    </source>
</reference>
<dbReference type="Proteomes" id="UP001055811">
    <property type="component" value="Linkage Group LG08"/>
</dbReference>
<evidence type="ECO:0000313" key="1">
    <source>
        <dbReference type="EMBL" id="KAI3701348.1"/>
    </source>
</evidence>
<keyword evidence="2" id="KW-1185">Reference proteome</keyword>
<gene>
    <name evidence="1" type="ORF">L2E82_46002</name>
</gene>
<evidence type="ECO:0000313" key="2">
    <source>
        <dbReference type="Proteomes" id="UP001055811"/>
    </source>
</evidence>
<sequence>MKLPSGTMVECDCGSAAIIRTSQTKRNPGRAYYACPKMGARNGFIGWVDEEKLHSKAEIENRYLKELEKENRNLKICLICSWVLFVCILLYKL</sequence>
<name>A0ACB8ZV39_CICIN</name>
<accession>A0ACB8ZV39</accession>
<reference evidence="1 2" key="2">
    <citation type="journal article" date="2022" name="Mol. Ecol. Resour.">
        <title>The genomes of chicory, endive, great burdock and yacon provide insights into Asteraceae paleo-polyploidization history and plant inulin production.</title>
        <authorList>
            <person name="Fan W."/>
            <person name="Wang S."/>
            <person name="Wang H."/>
            <person name="Wang A."/>
            <person name="Jiang F."/>
            <person name="Liu H."/>
            <person name="Zhao H."/>
            <person name="Xu D."/>
            <person name="Zhang Y."/>
        </authorList>
    </citation>
    <scope>NUCLEOTIDE SEQUENCE [LARGE SCALE GENOMIC DNA]</scope>
    <source>
        <strain evidence="2">cv. Punajuju</strain>
        <tissue evidence="1">Leaves</tissue>
    </source>
</reference>
<protein>
    <submittedName>
        <fullName evidence="1">Uncharacterized protein</fullName>
    </submittedName>
</protein>
<proteinExistence type="predicted"/>